<dbReference type="GO" id="GO:0005737">
    <property type="term" value="C:cytoplasm"/>
    <property type="evidence" value="ECO:0007669"/>
    <property type="project" value="UniProtKB-SubCell"/>
</dbReference>
<proteinExistence type="inferred from homology"/>
<accession>A0A9P0CFG7</accession>
<dbReference type="EMBL" id="OV651823">
    <property type="protein sequence ID" value="CAH1101234.1"/>
    <property type="molecule type" value="Genomic_DNA"/>
</dbReference>
<dbReference type="NCBIfam" id="NF002636">
    <property type="entry name" value="PRK02304.1-5"/>
    <property type="match status" value="1"/>
</dbReference>
<dbReference type="InterPro" id="IPR029057">
    <property type="entry name" value="PRTase-like"/>
</dbReference>
<keyword evidence="9" id="KW-0963">Cytoplasm</keyword>
<dbReference type="GO" id="GO:0006168">
    <property type="term" value="P:adenine salvage"/>
    <property type="evidence" value="ECO:0007669"/>
    <property type="project" value="InterPro"/>
</dbReference>
<evidence type="ECO:0000256" key="2">
    <source>
        <dbReference type="ARBA" id="ARBA00003968"/>
    </source>
</evidence>
<sequence>MTSNEEKLQIVKKHIRNYNDFPKKGIMFWDVFSVLKEPKIFHLLKEVLVDTVKKIDPPIECIAALDARGFLFGSLLSLEFNVPFVPIRKKGKLPGCTFRASYSKEYGEDTLEVQIGSIKKGQKLLIIDDLLATGGTLACSSQLAKQCGAEDITYLVVLELEDLKGRELISDHKLISLIKL</sequence>
<evidence type="ECO:0000256" key="11">
    <source>
        <dbReference type="ARBA" id="ARBA00022679"/>
    </source>
</evidence>
<dbReference type="Proteomes" id="UP001153636">
    <property type="component" value="Chromosome 11"/>
</dbReference>
<evidence type="ECO:0000256" key="4">
    <source>
        <dbReference type="ARBA" id="ARBA00004659"/>
    </source>
</evidence>
<dbReference type="EC" id="2.4.2.7" evidence="7"/>
<dbReference type="GO" id="GO:0003999">
    <property type="term" value="F:adenine phosphoribosyltransferase activity"/>
    <property type="evidence" value="ECO:0007669"/>
    <property type="project" value="UniProtKB-EC"/>
</dbReference>
<dbReference type="OrthoDB" id="363185at2759"/>
<evidence type="ECO:0000256" key="9">
    <source>
        <dbReference type="ARBA" id="ARBA00022490"/>
    </source>
</evidence>
<evidence type="ECO:0000256" key="12">
    <source>
        <dbReference type="ARBA" id="ARBA00022726"/>
    </source>
</evidence>
<dbReference type="FunFam" id="3.40.50.2020:FF:000021">
    <property type="entry name" value="Adenine phosphoribosyltransferase"/>
    <property type="match status" value="1"/>
</dbReference>
<organism evidence="14 15">
    <name type="scientific">Psylliodes chrysocephalus</name>
    <dbReference type="NCBI Taxonomy" id="3402493"/>
    <lineage>
        <taxon>Eukaryota</taxon>
        <taxon>Metazoa</taxon>
        <taxon>Ecdysozoa</taxon>
        <taxon>Arthropoda</taxon>
        <taxon>Hexapoda</taxon>
        <taxon>Insecta</taxon>
        <taxon>Pterygota</taxon>
        <taxon>Neoptera</taxon>
        <taxon>Endopterygota</taxon>
        <taxon>Coleoptera</taxon>
        <taxon>Polyphaga</taxon>
        <taxon>Cucujiformia</taxon>
        <taxon>Chrysomeloidea</taxon>
        <taxon>Chrysomelidae</taxon>
        <taxon>Galerucinae</taxon>
        <taxon>Alticini</taxon>
        <taxon>Psylliodes</taxon>
    </lineage>
</organism>
<dbReference type="Pfam" id="PF00156">
    <property type="entry name" value="Pribosyltran"/>
    <property type="match status" value="1"/>
</dbReference>
<name>A0A9P0CFG7_9CUCU</name>
<dbReference type="PANTHER" id="PTHR32315:SF3">
    <property type="entry name" value="ADENINE PHOSPHORIBOSYLTRANSFERASE"/>
    <property type="match status" value="1"/>
</dbReference>
<comment type="similarity">
    <text evidence="5">Belongs to the purine/pyrimidine phosphoribosyltransferase family.</text>
</comment>
<evidence type="ECO:0000256" key="7">
    <source>
        <dbReference type="ARBA" id="ARBA00011893"/>
    </source>
</evidence>
<dbReference type="Gene3D" id="3.40.50.2020">
    <property type="match status" value="1"/>
</dbReference>
<dbReference type="InterPro" id="IPR005764">
    <property type="entry name" value="Ade_phspho_trans"/>
</dbReference>
<feature type="domain" description="Phosphoribosyltransferase" evidence="13">
    <location>
        <begin position="35"/>
        <end position="165"/>
    </location>
</feature>
<evidence type="ECO:0000256" key="1">
    <source>
        <dbReference type="ARBA" id="ARBA00000868"/>
    </source>
</evidence>
<evidence type="ECO:0000313" key="15">
    <source>
        <dbReference type="Proteomes" id="UP001153636"/>
    </source>
</evidence>
<evidence type="ECO:0000256" key="8">
    <source>
        <dbReference type="ARBA" id="ARBA00017366"/>
    </source>
</evidence>
<keyword evidence="10" id="KW-0328">Glycosyltransferase</keyword>
<comment type="subunit">
    <text evidence="6">Homodimer.</text>
</comment>
<reference evidence="14" key="1">
    <citation type="submission" date="2022-01" db="EMBL/GenBank/DDBJ databases">
        <authorList>
            <person name="King R."/>
        </authorList>
    </citation>
    <scope>NUCLEOTIDE SEQUENCE</scope>
</reference>
<keyword evidence="15" id="KW-1185">Reference proteome</keyword>
<dbReference type="InterPro" id="IPR050054">
    <property type="entry name" value="UPRTase/APRTase"/>
</dbReference>
<evidence type="ECO:0000256" key="6">
    <source>
        <dbReference type="ARBA" id="ARBA00011738"/>
    </source>
</evidence>
<comment type="catalytic activity">
    <reaction evidence="1">
        <text>AMP + diphosphate = 5-phospho-alpha-D-ribose 1-diphosphate + adenine</text>
        <dbReference type="Rhea" id="RHEA:16609"/>
        <dbReference type="ChEBI" id="CHEBI:16708"/>
        <dbReference type="ChEBI" id="CHEBI:33019"/>
        <dbReference type="ChEBI" id="CHEBI:58017"/>
        <dbReference type="ChEBI" id="CHEBI:456215"/>
        <dbReference type="EC" id="2.4.2.7"/>
    </reaction>
</comment>
<evidence type="ECO:0000256" key="3">
    <source>
        <dbReference type="ARBA" id="ARBA00004496"/>
    </source>
</evidence>
<dbReference type="GO" id="GO:0002055">
    <property type="term" value="F:adenine binding"/>
    <property type="evidence" value="ECO:0007669"/>
    <property type="project" value="TreeGrafter"/>
</dbReference>
<dbReference type="GO" id="GO:0006166">
    <property type="term" value="P:purine ribonucleoside salvage"/>
    <property type="evidence" value="ECO:0007669"/>
    <property type="project" value="UniProtKB-KW"/>
</dbReference>
<dbReference type="AlphaFoldDB" id="A0A9P0CFG7"/>
<protein>
    <recommendedName>
        <fullName evidence="8">Adenine phosphoribosyltransferase</fullName>
        <ecNumber evidence="7">2.4.2.7</ecNumber>
    </recommendedName>
</protein>
<comment type="subcellular location">
    <subcellularLocation>
        <location evidence="3">Cytoplasm</location>
    </subcellularLocation>
</comment>
<dbReference type="SUPFAM" id="SSF53271">
    <property type="entry name" value="PRTase-like"/>
    <property type="match status" value="1"/>
</dbReference>
<keyword evidence="12" id="KW-0660">Purine salvage</keyword>
<dbReference type="HAMAP" id="MF_00004">
    <property type="entry name" value="Aden_phosphoribosyltr"/>
    <property type="match status" value="1"/>
</dbReference>
<dbReference type="CDD" id="cd06223">
    <property type="entry name" value="PRTases_typeI"/>
    <property type="match status" value="1"/>
</dbReference>
<evidence type="ECO:0000256" key="10">
    <source>
        <dbReference type="ARBA" id="ARBA00022676"/>
    </source>
</evidence>
<comment type="function">
    <text evidence="2">Catalyzes a salvage reaction resulting in the formation of AMP, that is energically less costly than de novo synthesis.</text>
</comment>
<dbReference type="PANTHER" id="PTHR32315">
    <property type="entry name" value="ADENINE PHOSPHORIBOSYLTRANSFERASE"/>
    <property type="match status" value="1"/>
</dbReference>
<dbReference type="GO" id="GO:0044209">
    <property type="term" value="P:AMP salvage"/>
    <property type="evidence" value="ECO:0007669"/>
    <property type="project" value="TreeGrafter"/>
</dbReference>
<evidence type="ECO:0000313" key="14">
    <source>
        <dbReference type="EMBL" id="CAH1101234.1"/>
    </source>
</evidence>
<evidence type="ECO:0000256" key="5">
    <source>
        <dbReference type="ARBA" id="ARBA00008391"/>
    </source>
</evidence>
<dbReference type="InterPro" id="IPR000836">
    <property type="entry name" value="PRTase_dom"/>
</dbReference>
<comment type="pathway">
    <text evidence="4">Purine metabolism; AMP biosynthesis via salvage pathway; AMP from adenine: step 1/1.</text>
</comment>
<dbReference type="GO" id="GO:0016208">
    <property type="term" value="F:AMP binding"/>
    <property type="evidence" value="ECO:0007669"/>
    <property type="project" value="TreeGrafter"/>
</dbReference>
<evidence type="ECO:0000259" key="13">
    <source>
        <dbReference type="Pfam" id="PF00156"/>
    </source>
</evidence>
<keyword evidence="11" id="KW-0808">Transferase</keyword>
<gene>
    <name evidence="14" type="ORF">PSYICH_LOCUS2972</name>
</gene>